<protein>
    <submittedName>
        <fullName evidence="1">Uncharacterized protein</fullName>
    </submittedName>
</protein>
<dbReference type="EMBL" id="CP151407">
    <property type="protein sequence ID" value="WZJ23423.1"/>
    <property type="molecule type" value="Genomic_DNA"/>
</dbReference>
<sequence>MSLELVSLTGADDHVAPEVLAALSAKYPFAEWAILYFPEKDGTQRNPSAPWREKFLALDLPYTAAHLCGTRVFHALLDPELAHSVISDLSRYRRIQLNINARRPEFTAEEVLAIYRTLHGAGLRLILQHHAGSERVIEQFLYELDEEGMKRVDILFDASKGTGQRPDNWPAPHRFNLFCGYAGGLGPDVLETELPKIKAAIAQAQSRRDLPYWIDMESGIRTENAFDLEKVEQVLAYCHSGDIDHLSRCLLIQTTQRDIPEGLYSMSLTWEQIKILIQAAMDEGARRNVKTHAVWNNGGGEVPTTATVGAFIDLVAGQRRTPAAVAGRLTEEVVELALAAGLSAGQVMGHVADALHNQSLKATETQAKTVFPSQLSGDKGELAEECADVSLVLKDLCHVAHVDLPGEEADKWDRFTKKQFRVGPSGTIYAVKPHIKD</sequence>
<proteinExistence type="predicted"/>
<organism evidence="1 2">
    <name type="scientific">Azonexus hydrophilus</name>
    <dbReference type="NCBI Taxonomy" id="418702"/>
    <lineage>
        <taxon>Bacteria</taxon>
        <taxon>Pseudomonadati</taxon>
        <taxon>Pseudomonadota</taxon>
        <taxon>Betaproteobacteria</taxon>
        <taxon>Rhodocyclales</taxon>
        <taxon>Azonexaceae</taxon>
        <taxon>Azonexus</taxon>
    </lineage>
</organism>
<evidence type="ECO:0000313" key="1">
    <source>
        <dbReference type="EMBL" id="WZJ23423.1"/>
    </source>
</evidence>
<evidence type="ECO:0000313" key="2">
    <source>
        <dbReference type="Proteomes" id="UP001479520"/>
    </source>
</evidence>
<name>A0ABZ2XLD6_9RHOO</name>
<reference evidence="1 2" key="1">
    <citation type="submission" date="2024-04" db="EMBL/GenBank/DDBJ databases">
        <title>Dissimilatory iodate-reducing microorganisms contribute to the enrichment of iodine in groundwater.</title>
        <authorList>
            <person name="Jiang Z."/>
        </authorList>
    </citation>
    <scope>NUCLEOTIDE SEQUENCE [LARGE SCALE GENOMIC DNA]</scope>
    <source>
        <strain evidence="1 2">NCP973</strain>
        <plasmid evidence="1 2">unnamed1</plasmid>
    </source>
</reference>
<dbReference type="RefSeq" id="WP_341744755.1">
    <property type="nucleotide sequence ID" value="NZ_CP151407.1"/>
</dbReference>
<keyword evidence="1" id="KW-0614">Plasmid</keyword>
<keyword evidence="2" id="KW-1185">Reference proteome</keyword>
<gene>
    <name evidence="1" type="ORF">AADV58_16835</name>
</gene>
<geneLocation type="plasmid" evidence="1 2">
    <name>unnamed1</name>
</geneLocation>
<accession>A0ABZ2XLD6</accession>
<dbReference type="Proteomes" id="UP001479520">
    <property type="component" value="Plasmid unnamed1"/>
</dbReference>